<dbReference type="PANTHER" id="PTHR14043">
    <property type="entry name" value="CCAAT DISPLACEMENT PROTEIN-RELATED"/>
    <property type="match status" value="1"/>
</dbReference>
<keyword evidence="8 10" id="KW-0175">Coiled coil</keyword>
<evidence type="ECO:0000256" key="8">
    <source>
        <dbReference type="ARBA" id="ARBA00023054"/>
    </source>
</evidence>
<keyword evidence="4" id="KW-0813">Transport</keyword>
<organism evidence="15 16">
    <name type="scientific">Batrachochytrium salamandrivorans</name>
    <dbReference type="NCBI Taxonomy" id="1357716"/>
    <lineage>
        <taxon>Eukaryota</taxon>
        <taxon>Fungi</taxon>
        <taxon>Fungi incertae sedis</taxon>
        <taxon>Chytridiomycota</taxon>
        <taxon>Chytridiomycota incertae sedis</taxon>
        <taxon>Chytridiomycetes</taxon>
        <taxon>Rhizophydiales</taxon>
        <taxon>Rhizophydiales incertae sedis</taxon>
        <taxon>Batrachochytrium</taxon>
    </lineage>
</organism>
<evidence type="ECO:0000313" key="15">
    <source>
        <dbReference type="EMBL" id="KAH6589170.1"/>
    </source>
</evidence>
<dbReference type="Pfam" id="PF08172">
    <property type="entry name" value="CASP_C"/>
    <property type="match status" value="1"/>
</dbReference>
<evidence type="ECO:0000256" key="4">
    <source>
        <dbReference type="ARBA" id="ARBA00022448"/>
    </source>
</evidence>
<comment type="similarity">
    <text evidence="2">Belongs to the CASP family.</text>
</comment>
<dbReference type="EMBL" id="JAFCIX010000471">
    <property type="protein sequence ID" value="KAH6589170.1"/>
    <property type="molecule type" value="Genomic_DNA"/>
</dbReference>
<name>A0ABQ8F072_9FUNG</name>
<feature type="domain" description="CASP C-terminal" evidence="13">
    <location>
        <begin position="412"/>
        <end position="651"/>
    </location>
</feature>
<feature type="transmembrane region" description="Helical" evidence="12">
    <location>
        <begin position="630"/>
        <end position="652"/>
    </location>
</feature>
<evidence type="ECO:0000256" key="10">
    <source>
        <dbReference type="SAM" id="Coils"/>
    </source>
</evidence>
<feature type="coiled-coil region" evidence="10">
    <location>
        <begin position="243"/>
        <end position="336"/>
    </location>
</feature>
<evidence type="ECO:0000256" key="12">
    <source>
        <dbReference type="SAM" id="Phobius"/>
    </source>
</evidence>
<proteinExistence type="inferred from homology"/>
<evidence type="ECO:0000256" key="1">
    <source>
        <dbReference type="ARBA" id="ARBA00004409"/>
    </source>
</evidence>
<evidence type="ECO:0000256" key="5">
    <source>
        <dbReference type="ARBA" id="ARBA00022692"/>
    </source>
</evidence>
<feature type="coiled-coil region" evidence="10">
    <location>
        <begin position="411"/>
        <end position="438"/>
    </location>
</feature>
<evidence type="ECO:0000256" key="6">
    <source>
        <dbReference type="ARBA" id="ARBA00022989"/>
    </source>
</evidence>
<comment type="caution">
    <text evidence="15">The sequence shown here is derived from an EMBL/GenBank/DDBJ whole genome shotgun (WGS) entry which is preliminary data.</text>
</comment>
<feature type="region of interest" description="Disordered" evidence="11">
    <location>
        <begin position="546"/>
        <end position="570"/>
    </location>
</feature>
<protein>
    <recommendedName>
        <fullName evidence="3">Protein CASP</fullName>
    </recommendedName>
</protein>
<dbReference type="Proteomes" id="UP001648503">
    <property type="component" value="Unassembled WGS sequence"/>
</dbReference>
<evidence type="ECO:0000256" key="7">
    <source>
        <dbReference type="ARBA" id="ARBA00023034"/>
    </source>
</evidence>
<evidence type="ECO:0000256" key="2">
    <source>
        <dbReference type="ARBA" id="ARBA00006415"/>
    </source>
</evidence>
<evidence type="ECO:0000259" key="13">
    <source>
        <dbReference type="Pfam" id="PF08172"/>
    </source>
</evidence>
<keyword evidence="7" id="KW-0333">Golgi apparatus</keyword>
<evidence type="ECO:0000256" key="3">
    <source>
        <dbReference type="ARBA" id="ARBA00018691"/>
    </source>
</evidence>
<feature type="compositionally biased region" description="Low complexity" evidence="11">
    <location>
        <begin position="550"/>
        <end position="560"/>
    </location>
</feature>
<reference evidence="15 16" key="1">
    <citation type="submission" date="2021-02" db="EMBL/GenBank/DDBJ databases">
        <title>Variation within the Batrachochytrium salamandrivorans European outbreak.</title>
        <authorList>
            <person name="Kelly M."/>
            <person name="Pasmans F."/>
            <person name="Shea T.P."/>
            <person name="Munoz J.F."/>
            <person name="Carranza S."/>
            <person name="Cuomo C.A."/>
            <person name="Martel A."/>
        </authorList>
    </citation>
    <scope>NUCLEOTIDE SEQUENCE [LARGE SCALE GENOMIC DNA]</scope>
    <source>
        <strain evidence="15 16">AMFP18/2</strain>
    </source>
</reference>
<comment type="subcellular location">
    <subcellularLocation>
        <location evidence="1">Golgi apparatus membrane</location>
        <topology evidence="1">Single-pass type IV membrane protein</topology>
    </subcellularLocation>
</comment>
<dbReference type="InterPro" id="IPR057476">
    <property type="entry name" value="Cux_N"/>
</dbReference>
<keyword evidence="5 12" id="KW-0812">Transmembrane</keyword>
<dbReference type="InterPro" id="IPR012955">
    <property type="entry name" value="CASP_C"/>
</dbReference>
<evidence type="ECO:0000259" key="14">
    <source>
        <dbReference type="Pfam" id="PF25398"/>
    </source>
</evidence>
<keyword evidence="9 12" id="KW-0472">Membrane</keyword>
<evidence type="ECO:0000313" key="16">
    <source>
        <dbReference type="Proteomes" id="UP001648503"/>
    </source>
</evidence>
<evidence type="ECO:0000256" key="11">
    <source>
        <dbReference type="SAM" id="MobiDB-lite"/>
    </source>
</evidence>
<accession>A0ABQ8F072</accession>
<dbReference type="PANTHER" id="PTHR14043:SF2">
    <property type="entry name" value="HOMEOBOX PROTEIN CUT"/>
    <property type="match status" value="1"/>
</dbReference>
<dbReference type="Pfam" id="PF25398">
    <property type="entry name" value="CUX1_N"/>
    <property type="match status" value="1"/>
</dbReference>
<keyword evidence="6 12" id="KW-1133">Transmembrane helix</keyword>
<feature type="domain" description="Cux N-terminal" evidence="14">
    <location>
        <begin position="14"/>
        <end position="108"/>
    </location>
</feature>
<keyword evidence="16" id="KW-1185">Reference proteome</keyword>
<evidence type="ECO:0000256" key="9">
    <source>
        <dbReference type="ARBA" id="ARBA00023136"/>
    </source>
</evidence>
<sequence>MYDRPAAYGLTCLEVGLPQLQRELDSQGLSIIENQNQSTSSRKRLADLTKEFKKIPDEDKLSEIKILLKEIDSMTKRSKFAEASFLSLYKLLSDAPDPAVLISSALELSKQAAQATIIQTENRHLRDDLAASNTQVAALKNTDSTILSLKQRLTRYEAMLDEMVAEKVAHKEHEMKQIMDDKIRMYKETEHALNRQLNHMMEQVSSLQNTHDVSQARMVDHTQKYDESVTARLAELDIVLMDLERANTKVAQLGSENRLLREKMNASTDVSENTQKVTQLQEHIQSIEAENSSLLEKLDLLTTAQRQLDISSNQNLQEQERQLAMKSFEIAELKVRVAEFSDYDGIKKELDIIKGIEFDGFVDSDVSSSVVDHPLEKLALAKNKKLQNDVMTLKAELFEVTSALQETTMARTDMEMRLAESKSLVEKLEADLLGLNQSWPISPQRATPLVQGLEAVMLDSSGNPNYSGGSMGGTGTSETPKATTEASIMTILTSQRDRYKSRFEEVEQMMREHTHTISNLRYEISNLKADNVKLYEKLRYAESYSVNKNSSGSTSHRNSSVGISIDPQNSRFTGQDNISSKYSGMYEESLDPFRRFHKQEEQRKFHSMNPAERAALGFTRLLSTNKYSRWIFVFYSGALHLLVFFTLFQLSLSDCSQAKSKDLWTVQQSEMGSHS</sequence>
<gene>
    <name evidence="15" type="ORF">BASA50_010212</name>
</gene>